<gene>
    <name evidence="14" type="primary">ndk</name>
    <name evidence="19" type="ORF">F2Q65_16035</name>
</gene>
<evidence type="ECO:0000256" key="12">
    <source>
        <dbReference type="ARBA" id="ARBA00022842"/>
    </source>
</evidence>
<proteinExistence type="inferred from homology"/>
<evidence type="ECO:0000256" key="2">
    <source>
        <dbReference type="ARBA" id="ARBA00008142"/>
    </source>
</evidence>
<keyword evidence="20" id="KW-1185">Reference proteome</keyword>
<reference evidence="19 20" key="1">
    <citation type="submission" date="2019-09" db="EMBL/GenBank/DDBJ databases">
        <title>Whole-genome sequence of the purple sulfur bacterium Thiohalocapsa marina DSM 19078.</title>
        <authorList>
            <person name="Kyndt J.A."/>
            <person name="Meyer T.E."/>
        </authorList>
    </citation>
    <scope>NUCLEOTIDE SEQUENCE [LARGE SCALE GENOMIC DNA]</scope>
    <source>
        <strain evidence="19 20">DSM 19078</strain>
    </source>
</reference>
<dbReference type="SUPFAM" id="SSF54919">
    <property type="entry name" value="Nucleoside diphosphate kinase, NDK"/>
    <property type="match status" value="1"/>
</dbReference>
<comment type="subunit">
    <text evidence="14">Homotetramer.</text>
</comment>
<comment type="catalytic activity">
    <reaction evidence="14">
        <text>a ribonucleoside 5'-diphosphate + ATP = a ribonucleoside 5'-triphosphate + ADP</text>
        <dbReference type="Rhea" id="RHEA:18113"/>
        <dbReference type="ChEBI" id="CHEBI:30616"/>
        <dbReference type="ChEBI" id="CHEBI:57930"/>
        <dbReference type="ChEBI" id="CHEBI:61557"/>
        <dbReference type="ChEBI" id="CHEBI:456216"/>
        <dbReference type="EC" id="2.7.4.6"/>
    </reaction>
</comment>
<dbReference type="GO" id="GO:0006241">
    <property type="term" value="P:CTP biosynthetic process"/>
    <property type="evidence" value="ECO:0007669"/>
    <property type="project" value="UniProtKB-UniRule"/>
</dbReference>
<keyword evidence="5 14" id="KW-0963">Cytoplasm</keyword>
<protein>
    <recommendedName>
        <fullName evidence="4 14">Nucleoside diphosphate kinase</fullName>
        <shortName evidence="14">NDK</shortName>
        <shortName evidence="14">NDP kinase</shortName>
        <ecNumber evidence="3 14">2.7.4.6</ecNumber>
    </recommendedName>
    <alternativeName>
        <fullName evidence="14">Nucleoside-2-P kinase</fullName>
    </alternativeName>
</protein>
<dbReference type="InterPro" id="IPR034907">
    <property type="entry name" value="NDK-like_dom"/>
</dbReference>
<dbReference type="PANTHER" id="PTHR46161:SF3">
    <property type="entry name" value="NUCLEOSIDE DIPHOSPHATE KINASE DDB_G0292928-RELATED"/>
    <property type="match status" value="1"/>
</dbReference>
<feature type="binding site" evidence="14 15">
    <location>
        <position position="11"/>
    </location>
    <ligand>
        <name>ATP</name>
        <dbReference type="ChEBI" id="CHEBI:30616"/>
    </ligand>
</feature>
<evidence type="ECO:0000256" key="4">
    <source>
        <dbReference type="ARBA" id="ARBA00017632"/>
    </source>
</evidence>
<keyword evidence="10 14" id="KW-0418">Kinase</keyword>
<dbReference type="InterPro" id="IPR001564">
    <property type="entry name" value="Nucleoside_diP_kinase"/>
</dbReference>
<keyword evidence="7 14" id="KW-0808">Transferase</keyword>
<evidence type="ECO:0000256" key="16">
    <source>
        <dbReference type="RuleBase" id="RU004011"/>
    </source>
</evidence>
<dbReference type="InterPro" id="IPR023005">
    <property type="entry name" value="Nucleoside_diP_kinase_AS"/>
</dbReference>
<comment type="caution">
    <text evidence="19">The sequence shown here is derived from an EMBL/GenBank/DDBJ whole genome shotgun (WGS) entry which is preliminary data.</text>
</comment>
<feature type="binding site" evidence="14 15">
    <location>
        <position position="93"/>
    </location>
    <ligand>
        <name>ATP</name>
        <dbReference type="ChEBI" id="CHEBI:30616"/>
    </ligand>
</feature>
<evidence type="ECO:0000256" key="7">
    <source>
        <dbReference type="ARBA" id="ARBA00022679"/>
    </source>
</evidence>
<feature type="binding site" evidence="14 15">
    <location>
        <position position="87"/>
    </location>
    <ligand>
        <name>ATP</name>
        <dbReference type="ChEBI" id="CHEBI:30616"/>
    </ligand>
</feature>
<evidence type="ECO:0000256" key="17">
    <source>
        <dbReference type="RuleBase" id="RU004013"/>
    </source>
</evidence>
<dbReference type="Gene3D" id="3.30.70.141">
    <property type="entry name" value="Nucleoside diphosphate kinase-like domain"/>
    <property type="match status" value="1"/>
</dbReference>
<evidence type="ECO:0000256" key="11">
    <source>
        <dbReference type="ARBA" id="ARBA00022840"/>
    </source>
</evidence>
<keyword evidence="8 14" id="KW-0479">Metal-binding</keyword>
<dbReference type="GO" id="GO:0006183">
    <property type="term" value="P:GTP biosynthetic process"/>
    <property type="evidence" value="ECO:0007669"/>
    <property type="project" value="UniProtKB-UniRule"/>
</dbReference>
<dbReference type="PANTHER" id="PTHR46161">
    <property type="entry name" value="NUCLEOSIDE DIPHOSPHATE KINASE"/>
    <property type="match status" value="1"/>
</dbReference>
<dbReference type="GO" id="GO:0006228">
    <property type="term" value="P:UTP biosynthetic process"/>
    <property type="evidence" value="ECO:0007669"/>
    <property type="project" value="UniProtKB-UniRule"/>
</dbReference>
<keyword evidence="12 14" id="KW-0460">Magnesium</keyword>
<keyword evidence="6 14" id="KW-0597">Phosphoprotein</keyword>
<dbReference type="PRINTS" id="PR01243">
    <property type="entry name" value="NUCDPKINASE"/>
</dbReference>
<accession>A0A5M8FFY1</accession>
<dbReference type="RefSeq" id="WP_150094422.1">
    <property type="nucleotide sequence ID" value="NZ_JBFUOH010000119.1"/>
</dbReference>
<evidence type="ECO:0000256" key="5">
    <source>
        <dbReference type="ARBA" id="ARBA00022490"/>
    </source>
</evidence>
<evidence type="ECO:0000256" key="9">
    <source>
        <dbReference type="ARBA" id="ARBA00022741"/>
    </source>
</evidence>
<keyword evidence="9 14" id="KW-0547">Nucleotide-binding</keyword>
<dbReference type="HAMAP" id="MF_00451">
    <property type="entry name" value="NDP_kinase"/>
    <property type="match status" value="1"/>
</dbReference>
<dbReference type="GO" id="GO:0046872">
    <property type="term" value="F:metal ion binding"/>
    <property type="evidence" value="ECO:0007669"/>
    <property type="project" value="UniProtKB-KW"/>
</dbReference>
<comment type="similarity">
    <text evidence="2 14 15 16">Belongs to the NDK family.</text>
</comment>
<feature type="binding site" evidence="14 15">
    <location>
        <position position="104"/>
    </location>
    <ligand>
        <name>ATP</name>
        <dbReference type="ChEBI" id="CHEBI:30616"/>
    </ligand>
</feature>
<comment type="catalytic activity">
    <reaction evidence="14 17">
        <text>a 2'-deoxyribonucleoside 5'-diphosphate + ATP = a 2'-deoxyribonucleoside 5'-triphosphate + ADP</text>
        <dbReference type="Rhea" id="RHEA:44640"/>
        <dbReference type="ChEBI" id="CHEBI:30616"/>
        <dbReference type="ChEBI" id="CHEBI:61560"/>
        <dbReference type="ChEBI" id="CHEBI:73316"/>
        <dbReference type="ChEBI" id="CHEBI:456216"/>
        <dbReference type="EC" id="2.7.4.6"/>
    </reaction>
</comment>
<dbReference type="GO" id="GO:0004550">
    <property type="term" value="F:nucleoside diphosphate kinase activity"/>
    <property type="evidence" value="ECO:0007669"/>
    <property type="project" value="UniProtKB-UniRule"/>
</dbReference>
<feature type="active site" description="Pros-phosphohistidine intermediate" evidence="14 15">
    <location>
        <position position="117"/>
    </location>
</feature>
<feature type="domain" description="Nucleoside diphosphate kinase-like" evidence="18">
    <location>
        <begin position="3"/>
        <end position="139"/>
    </location>
</feature>
<dbReference type="EMBL" id="VWXX01000034">
    <property type="protein sequence ID" value="KAA6183314.1"/>
    <property type="molecule type" value="Genomic_DNA"/>
</dbReference>
<evidence type="ECO:0000313" key="20">
    <source>
        <dbReference type="Proteomes" id="UP000322981"/>
    </source>
</evidence>
<organism evidence="19 20">
    <name type="scientific">Thiohalocapsa marina</name>
    <dbReference type="NCBI Taxonomy" id="424902"/>
    <lineage>
        <taxon>Bacteria</taxon>
        <taxon>Pseudomonadati</taxon>
        <taxon>Pseudomonadota</taxon>
        <taxon>Gammaproteobacteria</taxon>
        <taxon>Chromatiales</taxon>
        <taxon>Chromatiaceae</taxon>
        <taxon>Thiohalocapsa</taxon>
    </lineage>
</organism>
<dbReference type="CDD" id="cd04413">
    <property type="entry name" value="NDPk_I"/>
    <property type="match status" value="1"/>
</dbReference>
<evidence type="ECO:0000259" key="18">
    <source>
        <dbReference type="SMART" id="SM00562"/>
    </source>
</evidence>
<dbReference type="FunFam" id="3.30.70.141:FF:000001">
    <property type="entry name" value="Nucleoside diphosphate kinase"/>
    <property type="match status" value="1"/>
</dbReference>
<comment type="subcellular location">
    <subcellularLocation>
        <location evidence="1 14">Cytoplasm</location>
    </subcellularLocation>
</comment>
<name>A0A5M8FFY1_9GAMM</name>
<dbReference type="PROSITE" id="PS00469">
    <property type="entry name" value="NDPK"/>
    <property type="match status" value="1"/>
</dbReference>
<feature type="binding site" evidence="14 15">
    <location>
        <position position="114"/>
    </location>
    <ligand>
        <name>ATP</name>
        <dbReference type="ChEBI" id="CHEBI:30616"/>
    </ligand>
</feature>
<keyword evidence="13 14" id="KW-0546">Nucleotide metabolism</keyword>
<evidence type="ECO:0000256" key="6">
    <source>
        <dbReference type="ARBA" id="ARBA00022553"/>
    </source>
</evidence>
<dbReference type="InterPro" id="IPR036850">
    <property type="entry name" value="NDK-like_dom_sf"/>
</dbReference>
<dbReference type="Pfam" id="PF00334">
    <property type="entry name" value="NDK"/>
    <property type="match status" value="1"/>
</dbReference>
<feature type="binding site" evidence="14 15">
    <location>
        <position position="59"/>
    </location>
    <ligand>
        <name>ATP</name>
        <dbReference type="ChEBI" id="CHEBI:30616"/>
    </ligand>
</feature>
<evidence type="ECO:0000256" key="3">
    <source>
        <dbReference type="ARBA" id="ARBA00012966"/>
    </source>
</evidence>
<evidence type="ECO:0000256" key="1">
    <source>
        <dbReference type="ARBA" id="ARBA00004496"/>
    </source>
</evidence>
<dbReference type="SMART" id="SM00562">
    <property type="entry name" value="NDK"/>
    <property type="match status" value="1"/>
</dbReference>
<dbReference type="NCBIfam" id="NF001908">
    <property type="entry name" value="PRK00668.1"/>
    <property type="match status" value="1"/>
</dbReference>
<evidence type="ECO:0000256" key="8">
    <source>
        <dbReference type="ARBA" id="ARBA00022723"/>
    </source>
</evidence>
<comment type="cofactor">
    <cofactor evidence="14">
        <name>Mg(2+)</name>
        <dbReference type="ChEBI" id="CHEBI:18420"/>
    </cofactor>
</comment>
<keyword evidence="11 14" id="KW-0067">ATP-binding</keyword>
<evidence type="ECO:0000256" key="13">
    <source>
        <dbReference type="ARBA" id="ARBA00023080"/>
    </source>
</evidence>
<dbReference type="Proteomes" id="UP000322981">
    <property type="component" value="Unassembled WGS sequence"/>
</dbReference>
<evidence type="ECO:0000256" key="15">
    <source>
        <dbReference type="PROSITE-ProRule" id="PRU00706"/>
    </source>
</evidence>
<dbReference type="PROSITE" id="PS51374">
    <property type="entry name" value="NDPK_LIKE"/>
    <property type="match status" value="1"/>
</dbReference>
<comment type="function">
    <text evidence="14">Major role in the synthesis of nucleoside triphosphates other than ATP. The ATP gamma phosphate is transferred to the NDP beta phosphate via a ping-pong mechanism, using a phosphorylated active-site intermediate.</text>
</comment>
<dbReference type="EC" id="2.7.4.6" evidence="3 14"/>
<evidence type="ECO:0000256" key="10">
    <source>
        <dbReference type="ARBA" id="ARBA00022777"/>
    </source>
</evidence>
<evidence type="ECO:0000256" key="14">
    <source>
        <dbReference type="HAMAP-Rule" id="MF_00451"/>
    </source>
</evidence>
<dbReference type="GO" id="GO:0005524">
    <property type="term" value="F:ATP binding"/>
    <property type="evidence" value="ECO:0007669"/>
    <property type="project" value="UniProtKB-UniRule"/>
</dbReference>
<dbReference type="OrthoDB" id="9801161at2"/>
<dbReference type="AlphaFoldDB" id="A0A5M8FFY1"/>
<dbReference type="GO" id="GO:0005737">
    <property type="term" value="C:cytoplasm"/>
    <property type="evidence" value="ECO:0007669"/>
    <property type="project" value="UniProtKB-SubCell"/>
</dbReference>
<evidence type="ECO:0000313" key="19">
    <source>
        <dbReference type="EMBL" id="KAA6183314.1"/>
    </source>
</evidence>
<sequence>MAVETTLSIIKPNAVAKNVVGKICDRFEQAGLQIVAARMLHLSREQATAFYAEHQGKGFFEELVGFMTSGPAMVMVLKGEDAIARNREIMGATNPAEAAPGTLRADFADSFTENAVHGSDAPATAEREIGFFFPEGICERTR</sequence>